<evidence type="ECO:0008006" key="4">
    <source>
        <dbReference type="Google" id="ProtNLM"/>
    </source>
</evidence>
<dbReference type="PIRSF" id="PIRSF033239">
    <property type="entry name" value="ExoD"/>
    <property type="match status" value="1"/>
</dbReference>
<keyword evidence="1" id="KW-1133">Transmembrane helix</keyword>
<organism evidence="2 3">
    <name type="scientific">Phenylobacterium haematophilum</name>
    <dbReference type="NCBI Taxonomy" id="98513"/>
    <lineage>
        <taxon>Bacteria</taxon>
        <taxon>Pseudomonadati</taxon>
        <taxon>Pseudomonadota</taxon>
        <taxon>Alphaproteobacteria</taxon>
        <taxon>Caulobacterales</taxon>
        <taxon>Caulobacteraceae</taxon>
        <taxon>Phenylobacterium</taxon>
    </lineage>
</organism>
<keyword evidence="3" id="KW-1185">Reference proteome</keyword>
<feature type="transmembrane region" description="Helical" evidence="1">
    <location>
        <begin position="167"/>
        <end position="188"/>
    </location>
</feature>
<protein>
    <recommendedName>
        <fullName evidence="4">Exopolysaccharide biosynthesis protein exod</fullName>
    </recommendedName>
</protein>
<keyword evidence="1" id="KW-0472">Membrane</keyword>
<dbReference type="PANTHER" id="PTHR41795">
    <property type="entry name" value="EXOPOLYSACCHARIDE SYNTHESIS PROTEIN"/>
    <property type="match status" value="1"/>
</dbReference>
<dbReference type="AlphaFoldDB" id="A0A839ZZD7"/>
<dbReference type="Pfam" id="PF06055">
    <property type="entry name" value="ExoD"/>
    <property type="match status" value="1"/>
</dbReference>
<dbReference type="RefSeq" id="WP_183771125.1">
    <property type="nucleotide sequence ID" value="NZ_JACIDK010000002.1"/>
</dbReference>
<name>A0A839ZZD7_9CAUL</name>
<feature type="transmembrane region" description="Helical" evidence="1">
    <location>
        <begin position="33"/>
        <end position="51"/>
    </location>
</feature>
<dbReference type="InterPro" id="IPR010331">
    <property type="entry name" value="ExoD"/>
</dbReference>
<dbReference type="EMBL" id="JACIDK010000002">
    <property type="protein sequence ID" value="MBB3890753.1"/>
    <property type="molecule type" value="Genomic_DNA"/>
</dbReference>
<accession>A0A839ZZD7</accession>
<evidence type="ECO:0000256" key="1">
    <source>
        <dbReference type="SAM" id="Phobius"/>
    </source>
</evidence>
<proteinExistence type="predicted"/>
<reference evidence="2 3" key="1">
    <citation type="submission" date="2020-08" db="EMBL/GenBank/DDBJ databases">
        <title>Genomic Encyclopedia of Type Strains, Phase IV (KMG-IV): sequencing the most valuable type-strain genomes for metagenomic binning, comparative biology and taxonomic classification.</title>
        <authorList>
            <person name="Goeker M."/>
        </authorList>
    </citation>
    <scope>NUCLEOTIDE SEQUENCE [LARGE SCALE GENOMIC DNA]</scope>
    <source>
        <strain evidence="2 3">DSM 21793</strain>
    </source>
</reference>
<dbReference type="Proteomes" id="UP000530564">
    <property type="component" value="Unassembled WGS sequence"/>
</dbReference>
<sequence length="205" mass="21746">MSDDDTDQTSISAIVRELSARDSVSVGEIVDRFGTRAFGALLFIFALPNLLPLPPGSSTVLGAPLLLLAPQVALGVDAPWLPRAVDGRRISGADLKKVFAPLLPWVERFEKISRPRIGVLFSPWGQQLIGLICSLLALVLILPIPLGNLLPGLTIGVLGFSLFQRDGFFAVAGYVLAAFSAFLLYVAADAVVAGVRLLVNWLGGA</sequence>
<gene>
    <name evidence="2" type="ORF">GGQ61_001470</name>
</gene>
<evidence type="ECO:0000313" key="3">
    <source>
        <dbReference type="Proteomes" id="UP000530564"/>
    </source>
</evidence>
<comment type="caution">
    <text evidence="2">The sequence shown here is derived from an EMBL/GenBank/DDBJ whole genome shotgun (WGS) entry which is preliminary data.</text>
</comment>
<dbReference type="PANTHER" id="PTHR41795:SF1">
    <property type="entry name" value="EXOPOLYSACCHARIDE SYNTHESIS PROTEIN"/>
    <property type="match status" value="1"/>
</dbReference>
<feature type="transmembrane region" description="Helical" evidence="1">
    <location>
        <begin position="128"/>
        <end position="147"/>
    </location>
</feature>
<evidence type="ECO:0000313" key="2">
    <source>
        <dbReference type="EMBL" id="MBB3890753.1"/>
    </source>
</evidence>
<keyword evidence="1" id="KW-0812">Transmembrane</keyword>